<dbReference type="AlphaFoldDB" id="A0A2S8SQP2"/>
<feature type="site" description="Activates thiol group during catalysis" evidence="7">
    <location>
        <position position="181"/>
    </location>
</feature>
<dbReference type="Gene3D" id="3.40.50.720">
    <property type="entry name" value="NAD(P)-binding Rossmann-like Domain"/>
    <property type="match status" value="1"/>
</dbReference>
<dbReference type="Gene3D" id="3.30.360.10">
    <property type="entry name" value="Dihydrodipicolinate Reductase, domain 2"/>
    <property type="match status" value="1"/>
</dbReference>
<feature type="binding site" evidence="6">
    <location>
        <begin position="12"/>
        <end position="13"/>
    </location>
    <ligand>
        <name>NAD(+)</name>
        <dbReference type="ChEBI" id="CHEBI:57540"/>
    </ligand>
</feature>
<dbReference type="EMBL" id="NIGF01000015">
    <property type="protein sequence ID" value="PQV63110.1"/>
    <property type="molecule type" value="Genomic_DNA"/>
</dbReference>
<dbReference type="NCBIfam" id="TIGR01534">
    <property type="entry name" value="GAPDH-I"/>
    <property type="match status" value="1"/>
</dbReference>
<dbReference type="FunFam" id="3.30.360.10:FF:000002">
    <property type="entry name" value="Glyceraldehyde-3-phosphate dehydrogenase"/>
    <property type="match status" value="1"/>
</dbReference>
<keyword evidence="12" id="KW-1185">Reference proteome</keyword>
<dbReference type="GO" id="GO:0016620">
    <property type="term" value="F:oxidoreductase activity, acting on the aldehyde or oxo group of donors, NAD or NADP as acceptor"/>
    <property type="evidence" value="ECO:0007669"/>
    <property type="project" value="InterPro"/>
</dbReference>
<evidence type="ECO:0000256" key="8">
    <source>
        <dbReference type="RuleBase" id="RU000397"/>
    </source>
</evidence>
<dbReference type="Proteomes" id="UP000237684">
    <property type="component" value="Unassembled WGS sequence"/>
</dbReference>
<evidence type="ECO:0000313" key="11">
    <source>
        <dbReference type="EMBL" id="PQV63110.1"/>
    </source>
</evidence>
<evidence type="ECO:0000256" key="1">
    <source>
        <dbReference type="ARBA" id="ARBA00007406"/>
    </source>
</evidence>
<evidence type="ECO:0000256" key="3">
    <source>
        <dbReference type="ARBA" id="ARBA00023002"/>
    </source>
</evidence>
<gene>
    <name evidence="11" type="ORF">B1R32_11516</name>
</gene>
<dbReference type="RefSeq" id="WP_106380703.1">
    <property type="nucleotide sequence ID" value="NZ_NIGF01000015.1"/>
</dbReference>
<feature type="binding site" evidence="5">
    <location>
        <position position="184"/>
    </location>
    <ligand>
        <name>D-glyceraldehyde 3-phosphate</name>
        <dbReference type="ChEBI" id="CHEBI:59776"/>
    </ligand>
</feature>
<evidence type="ECO:0000256" key="5">
    <source>
        <dbReference type="PIRSR" id="PIRSR000149-2"/>
    </source>
</evidence>
<sequence length="337" mass="36404">MAIRVGINGFGRIGRITFRALTERYGDSIEVVAVNDLSDPKTNAHLLKHDSNYGLFSKSVEVQEDGFVVDGEKVRVFAQRNPADIPWGDVGVDFVVESTGFFTDATKAAAHIQGGAKKVIISAPAKNEDATFVMGVNNELYDPSKHHVVSNASCTTNCLAPIAKVILDNFGIESGFMTTCHAYTNDQRIADQVHEDLRRARAAAQSIIPSSTGAAKALSLVIPELKGKLNGTSLRVPTPVVSIVDLVVNTSKSTTVEEVNAAFKAAEQGAMAGFLGLETEELVSIDFKRDPRSSIVDGPSTMMLGDKMLKVFSWYDNEWGYSNRVADLINFMASKGL</sequence>
<dbReference type="Pfam" id="PF00044">
    <property type="entry name" value="Gp_dh_N"/>
    <property type="match status" value="1"/>
</dbReference>
<feature type="binding site" evidence="6">
    <location>
        <position position="122"/>
    </location>
    <ligand>
        <name>NAD(+)</name>
        <dbReference type="ChEBI" id="CHEBI:57540"/>
    </ligand>
</feature>
<feature type="binding site" evidence="5">
    <location>
        <begin position="212"/>
        <end position="213"/>
    </location>
    <ligand>
        <name>D-glyceraldehyde 3-phosphate</name>
        <dbReference type="ChEBI" id="CHEBI:59776"/>
    </ligand>
</feature>
<dbReference type="OrthoDB" id="9803304at2"/>
<dbReference type="SUPFAM" id="SSF51735">
    <property type="entry name" value="NAD(P)-binding Rossmann-fold domains"/>
    <property type="match status" value="1"/>
</dbReference>
<dbReference type="GO" id="GO:0050661">
    <property type="term" value="F:NADP binding"/>
    <property type="evidence" value="ECO:0007669"/>
    <property type="project" value="InterPro"/>
</dbReference>
<dbReference type="GO" id="GO:0006006">
    <property type="term" value="P:glucose metabolic process"/>
    <property type="evidence" value="ECO:0007669"/>
    <property type="project" value="InterPro"/>
</dbReference>
<dbReference type="GO" id="GO:0051287">
    <property type="term" value="F:NAD binding"/>
    <property type="evidence" value="ECO:0007669"/>
    <property type="project" value="InterPro"/>
</dbReference>
<dbReference type="EC" id="1.2.1.-" evidence="9"/>
<dbReference type="CDD" id="cd05214">
    <property type="entry name" value="GAPDH_I_N"/>
    <property type="match status" value="1"/>
</dbReference>
<dbReference type="Pfam" id="PF02800">
    <property type="entry name" value="Gp_dh_C"/>
    <property type="match status" value="1"/>
</dbReference>
<keyword evidence="6" id="KW-0547">Nucleotide-binding</keyword>
<feature type="domain" description="Glyceraldehyde 3-phosphate dehydrogenase NAD(P) binding" evidence="10">
    <location>
        <begin position="3"/>
        <end position="154"/>
    </location>
</feature>
<dbReference type="InterPro" id="IPR020831">
    <property type="entry name" value="GlycerAld/Erythrose_P_DH"/>
</dbReference>
<evidence type="ECO:0000256" key="7">
    <source>
        <dbReference type="PIRSR" id="PIRSR000149-4"/>
    </source>
</evidence>
<evidence type="ECO:0000256" key="6">
    <source>
        <dbReference type="PIRSR" id="PIRSR000149-3"/>
    </source>
</evidence>
<evidence type="ECO:0000313" key="12">
    <source>
        <dbReference type="Proteomes" id="UP000237684"/>
    </source>
</evidence>
<keyword evidence="6" id="KW-0520">NAD</keyword>
<dbReference type="PRINTS" id="PR00078">
    <property type="entry name" value="G3PDHDRGNASE"/>
</dbReference>
<dbReference type="PROSITE" id="PS00071">
    <property type="entry name" value="GAPDH"/>
    <property type="match status" value="1"/>
</dbReference>
<feature type="active site" description="Nucleophile" evidence="4">
    <location>
        <position position="154"/>
    </location>
</feature>
<feature type="binding site" evidence="6">
    <location>
        <position position="317"/>
    </location>
    <ligand>
        <name>NAD(+)</name>
        <dbReference type="ChEBI" id="CHEBI:57540"/>
    </ligand>
</feature>
<dbReference type="InterPro" id="IPR020828">
    <property type="entry name" value="GlycerAld_3-P_DH_NAD(P)-bd"/>
</dbReference>
<dbReference type="FunFam" id="3.40.50.720:FF:000001">
    <property type="entry name" value="Glyceraldehyde-3-phosphate dehydrogenase"/>
    <property type="match status" value="1"/>
</dbReference>
<name>A0A2S8SQP2_9BACT</name>
<dbReference type="InterPro" id="IPR006424">
    <property type="entry name" value="Glyceraldehyde-3-P_DH_1"/>
</dbReference>
<protein>
    <recommendedName>
        <fullName evidence="9">Glyceraldehyde-3-phosphate dehydrogenase</fullName>
        <ecNumber evidence="9">1.2.1.-</ecNumber>
    </recommendedName>
</protein>
<evidence type="ECO:0000256" key="9">
    <source>
        <dbReference type="RuleBase" id="RU361160"/>
    </source>
</evidence>
<comment type="caution">
    <text evidence="11">The sequence shown here is derived from an EMBL/GenBank/DDBJ whole genome shotgun (WGS) entry which is preliminary data.</text>
</comment>
<dbReference type="SMART" id="SM00846">
    <property type="entry name" value="Gp_dh_N"/>
    <property type="match status" value="1"/>
</dbReference>
<proteinExistence type="inferred from homology"/>
<comment type="similarity">
    <text evidence="1 8">Belongs to the glyceraldehyde-3-phosphate dehydrogenase family.</text>
</comment>
<feature type="binding site" evidence="6">
    <location>
        <position position="36"/>
    </location>
    <ligand>
        <name>NAD(+)</name>
        <dbReference type="ChEBI" id="CHEBI:57540"/>
    </ligand>
</feature>
<accession>A0A2S8SQP2</accession>
<feature type="binding site" evidence="6">
    <location>
        <position position="80"/>
    </location>
    <ligand>
        <name>NAD(+)</name>
        <dbReference type="ChEBI" id="CHEBI:57540"/>
    </ligand>
</feature>
<dbReference type="InterPro" id="IPR020830">
    <property type="entry name" value="GlycerAld_3-P_DH_AS"/>
</dbReference>
<dbReference type="FunCoup" id="A0A2S8SQP2">
    <property type="interactions" value="426"/>
</dbReference>
<organism evidence="11 12">
    <name type="scientific">Abditibacterium utsteinense</name>
    <dbReference type="NCBI Taxonomy" id="1960156"/>
    <lineage>
        <taxon>Bacteria</taxon>
        <taxon>Pseudomonadati</taxon>
        <taxon>Abditibacteriota</taxon>
        <taxon>Abditibacteriia</taxon>
        <taxon>Abditibacteriales</taxon>
        <taxon>Abditibacteriaceae</taxon>
        <taxon>Abditibacterium</taxon>
    </lineage>
</organism>
<reference evidence="11 12" key="1">
    <citation type="journal article" date="2018" name="Syst. Appl. Microbiol.">
        <title>Abditibacterium utsteinense sp. nov., the first cultivated member of candidate phylum FBP, isolated from ice-free Antarctic soil samples.</title>
        <authorList>
            <person name="Tahon G."/>
            <person name="Tytgat B."/>
            <person name="Lebbe L."/>
            <person name="Carlier A."/>
            <person name="Willems A."/>
        </authorList>
    </citation>
    <scope>NUCLEOTIDE SEQUENCE [LARGE SCALE GENOMIC DNA]</scope>
    <source>
        <strain evidence="11 12">LMG 29911</strain>
    </source>
</reference>
<dbReference type="InterPro" id="IPR036291">
    <property type="entry name" value="NAD(P)-bd_dom_sf"/>
</dbReference>
<evidence type="ECO:0000259" key="10">
    <source>
        <dbReference type="SMART" id="SM00846"/>
    </source>
</evidence>
<dbReference type="SUPFAM" id="SSF55347">
    <property type="entry name" value="Glyceraldehyde-3-phosphate dehydrogenase-like, C-terminal domain"/>
    <property type="match status" value="1"/>
</dbReference>
<dbReference type="PANTHER" id="PTHR43148">
    <property type="entry name" value="GLYCERALDEHYDE-3-PHOSPHATE DEHYDROGENASE 2"/>
    <property type="match status" value="1"/>
</dbReference>
<keyword evidence="3 9" id="KW-0560">Oxidoreductase</keyword>
<dbReference type="PIRSF" id="PIRSF000149">
    <property type="entry name" value="GAP_DH"/>
    <property type="match status" value="1"/>
</dbReference>
<evidence type="ECO:0000256" key="4">
    <source>
        <dbReference type="PIRSR" id="PIRSR000149-1"/>
    </source>
</evidence>
<dbReference type="InParanoid" id="A0A2S8SQP2"/>
<feature type="binding site" evidence="5">
    <location>
        <begin position="153"/>
        <end position="155"/>
    </location>
    <ligand>
        <name>D-glyceraldehyde 3-phosphate</name>
        <dbReference type="ChEBI" id="CHEBI:59776"/>
    </ligand>
</feature>
<dbReference type="CDD" id="cd18126">
    <property type="entry name" value="GAPDH_I_C"/>
    <property type="match status" value="1"/>
</dbReference>
<evidence type="ECO:0000256" key="2">
    <source>
        <dbReference type="ARBA" id="ARBA00011881"/>
    </source>
</evidence>
<dbReference type="InterPro" id="IPR020829">
    <property type="entry name" value="GlycerAld_3-P_DH_cat"/>
</dbReference>
<comment type="subunit">
    <text evidence="2">Homotetramer.</text>
</comment>
<feature type="binding site" evidence="5">
    <location>
        <position position="235"/>
    </location>
    <ligand>
        <name>D-glyceraldehyde 3-phosphate</name>
        <dbReference type="ChEBI" id="CHEBI:59776"/>
    </ligand>
</feature>